<organism evidence="1">
    <name type="scientific">viral metagenome</name>
    <dbReference type="NCBI Taxonomy" id="1070528"/>
    <lineage>
        <taxon>unclassified sequences</taxon>
        <taxon>metagenomes</taxon>
        <taxon>organismal metagenomes</taxon>
    </lineage>
</organism>
<evidence type="ECO:0000313" key="1">
    <source>
        <dbReference type="EMBL" id="QJA44938.1"/>
    </source>
</evidence>
<evidence type="ECO:0000313" key="2">
    <source>
        <dbReference type="EMBL" id="QJH95604.1"/>
    </source>
</evidence>
<dbReference type="EMBL" id="MT144624">
    <property type="protein sequence ID" value="QJH95604.1"/>
    <property type="molecule type" value="Genomic_DNA"/>
</dbReference>
<evidence type="ECO:0000313" key="3">
    <source>
        <dbReference type="EMBL" id="QJI04655.1"/>
    </source>
</evidence>
<protein>
    <submittedName>
        <fullName evidence="1">Uncharacterized protein</fullName>
    </submittedName>
</protein>
<accession>A0A6H1ZBM4</accession>
<dbReference type="AlphaFoldDB" id="A0A6H1ZBM4"/>
<dbReference type="EMBL" id="MT145188">
    <property type="protein sequence ID" value="QJI04655.1"/>
    <property type="molecule type" value="Genomic_DNA"/>
</dbReference>
<sequence length="90" mass="11099">MAEVKVLTSHCRKIRKTYTLRWHKEAIEREFKNEYKMLVYYYWKKMMSTNIMARCLDSTQFTILNRLKKFKIKRRPVGGTNHVKRKEKKL</sequence>
<reference evidence="1" key="1">
    <citation type="submission" date="2020-03" db="EMBL/GenBank/DDBJ databases">
        <title>The deep terrestrial virosphere.</title>
        <authorList>
            <person name="Holmfeldt K."/>
            <person name="Nilsson E."/>
            <person name="Simone D."/>
            <person name="Lopez-Fernandez M."/>
            <person name="Wu X."/>
            <person name="de Brujin I."/>
            <person name="Lundin D."/>
            <person name="Andersson A."/>
            <person name="Bertilsson S."/>
            <person name="Dopson M."/>
        </authorList>
    </citation>
    <scope>NUCLEOTIDE SEQUENCE</scope>
    <source>
        <strain evidence="3">MM415A00105</strain>
        <strain evidence="1">TM448A00170</strain>
        <strain evidence="2">TM448B00479</strain>
    </source>
</reference>
<dbReference type="EMBL" id="MT143983">
    <property type="protein sequence ID" value="QJA44938.1"/>
    <property type="molecule type" value="Genomic_DNA"/>
</dbReference>
<name>A0A6H1ZBM4_9ZZZZ</name>
<proteinExistence type="predicted"/>
<gene>
    <name evidence="3" type="ORF">MM415A00105_0047</name>
    <name evidence="1" type="ORF">TM448A00170_0029</name>
    <name evidence="2" type="ORF">TM448B00479_0013</name>
</gene>